<protein>
    <recommendedName>
        <fullName evidence="2">Xylose isomerase-like TIM barrel domain-containing protein</fullName>
    </recommendedName>
</protein>
<dbReference type="AlphaFoldDB" id="X0XXV5"/>
<evidence type="ECO:0000313" key="1">
    <source>
        <dbReference type="EMBL" id="GAG48180.1"/>
    </source>
</evidence>
<name>X0XXV5_9ZZZZ</name>
<organism evidence="1">
    <name type="scientific">marine sediment metagenome</name>
    <dbReference type="NCBI Taxonomy" id="412755"/>
    <lineage>
        <taxon>unclassified sequences</taxon>
        <taxon>metagenomes</taxon>
        <taxon>ecological metagenomes</taxon>
    </lineage>
</organism>
<gene>
    <name evidence="1" type="ORF">S01H1_82191</name>
</gene>
<reference evidence="1" key="1">
    <citation type="journal article" date="2014" name="Front. Microbiol.">
        <title>High frequency of phylogenetically diverse reductive dehalogenase-homologous genes in deep subseafloor sedimentary metagenomes.</title>
        <authorList>
            <person name="Kawai M."/>
            <person name="Futagami T."/>
            <person name="Toyoda A."/>
            <person name="Takaki Y."/>
            <person name="Nishi S."/>
            <person name="Hori S."/>
            <person name="Arai W."/>
            <person name="Tsubouchi T."/>
            <person name="Morono Y."/>
            <person name="Uchiyama I."/>
            <person name="Ito T."/>
            <person name="Fujiyama A."/>
            <person name="Inagaki F."/>
            <person name="Takami H."/>
        </authorList>
    </citation>
    <scope>NUCLEOTIDE SEQUENCE</scope>
    <source>
        <strain evidence="1">Expedition CK06-06</strain>
    </source>
</reference>
<accession>X0XXV5</accession>
<dbReference type="SUPFAM" id="SSF51658">
    <property type="entry name" value="Xylose isomerase-like"/>
    <property type="match status" value="1"/>
</dbReference>
<evidence type="ECO:0008006" key="2">
    <source>
        <dbReference type="Google" id="ProtNLM"/>
    </source>
</evidence>
<dbReference type="InterPro" id="IPR036237">
    <property type="entry name" value="Xyl_isomerase-like_sf"/>
</dbReference>
<dbReference type="Gene3D" id="3.20.20.150">
    <property type="entry name" value="Divalent-metal-dependent TIM barrel enzymes"/>
    <property type="match status" value="1"/>
</dbReference>
<proteinExistence type="predicted"/>
<sequence length="102" mass="11221">MARIPIALQLYSVREDCQKDVAGTLKAVAEMGYEGVEFAGYHGSSAEELRKILDDVGLKVVGSHLRLSVLQGDELAKTIEFNKALGNKRLVIAWHDPEKIAK</sequence>
<dbReference type="EMBL" id="BARS01055698">
    <property type="protein sequence ID" value="GAG48180.1"/>
    <property type="molecule type" value="Genomic_DNA"/>
</dbReference>
<comment type="caution">
    <text evidence="1">The sequence shown here is derived from an EMBL/GenBank/DDBJ whole genome shotgun (WGS) entry which is preliminary data.</text>
</comment>
<feature type="non-terminal residue" evidence="1">
    <location>
        <position position="102"/>
    </location>
</feature>